<feature type="compositionally biased region" description="Basic and acidic residues" evidence="1">
    <location>
        <begin position="238"/>
        <end position="247"/>
    </location>
</feature>
<organism evidence="2 3">
    <name type="scientific">Candidatus Merdimorpha stercoravium</name>
    <dbReference type="NCBI Taxonomy" id="2840863"/>
    <lineage>
        <taxon>Bacteria</taxon>
        <taxon>Pseudomonadati</taxon>
        <taxon>Bacteroidota</taxon>
        <taxon>Flavobacteriia</taxon>
        <taxon>Flavobacteriales</taxon>
        <taxon>Candidatus Merdimorpha</taxon>
    </lineage>
</organism>
<feature type="compositionally biased region" description="Low complexity" evidence="1">
    <location>
        <begin position="213"/>
        <end position="233"/>
    </location>
</feature>
<feature type="compositionally biased region" description="Low complexity" evidence="1">
    <location>
        <begin position="94"/>
        <end position="104"/>
    </location>
</feature>
<dbReference type="AlphaFoldDB" id="A0A9D1H9P8"/>
<accession>A0A9D1H9P8</accession>
<feature type="compositionally biased region" description="Acidic residues" evidence="1">
    <location>
        <begin position="270"/>
        <end position="282"/>
    </location>
</feature>
<dbReference type="EMBL" id="DVLY01000122">
    <property type="protein sequence ID" value="HIT98200.1"/>
    <property type="molecule type" value="Genomic_DNA"/>
</dbReference>
<evidence type="ECO:0000256" key="1">
    <source>
        <dbReference type="SAM" id="MobiDB-lite"/>
    </source>
</evidence>
<evidence type="ECO:0000313" key="2">
    <source>
        <dbReference type="EMBL" id="HIT98200.1"/>
    </source>
</evidence>
<gene>
    <name evidence="2" type="ORF">IAC44_05100</name>
</gene>
<sequence>MKSLLYQELRDLARRILDTPEQELSSLQGQARVLYEKLTVLRYTDGLLEELQETMEDQTPPPPVEESPAPEKPSVVSHESAPRENDAPQPVPESPQEVPVAPAEGLLAEEPVERDEETIVSAPKSPATVSTGGKSSSGKSRGKDYDEFQQSLFGEDFFTQELDFDPDEDLFEELPATAAAPSSPSFDPEGPLPEETSVAAPPSPSLDPEGPLPEETSVAASPSPSSDPEGPLPQAQETAEKPMEEPVKASFPDEEGEISASFFSFQVIREEEEEVSSDDEESLSASSVIEETEVECVPIGQDEVSSEQVGTAVQPEEAAEVQLGDDAIDMQPQEGPQSEAPVAPAEPEPSFQGEEPRPTINQIAAEKEQVRRPSLNEILARSNVRMDMNDRIAFINNLFDGDAEAFEAAVRYIFSLTDLDVANEYIIEILKPSYNNWFEKEKYERRFSEIVLHHFIEKEKRR</sequence>
<feature type="region of interest" description="Disordered" evidence="1">
    <location>
        <begin position="329"/>
        <end position="356"/>
    </location>
</feature>
<reference evidence="2" key="1">
    <citation type="submission" date="2020-10" db="EMBL/GenBank/DDBJ databases">
        <authorList>
            <person name="Gilroy R."/>
        </authorList>
    </citation>
    <scope>NUCLEOTIDE SEQUENCE</scope>
    <source>
        <strain evidence="2">1383</strain>
    </source>
</reference>
<feature type="compositionally biased region" description="Acidic residues" evidence="1">
    <location>
        <begin position="162"/>
        <end position="172"/>
    </location>
</feature>
<feature type="compositionally biased region" description="Low complexity" evidence="1">
    <location>
        <begin position="173"/>
        <end position="185"/>
    </location>
</feature>
<feature type="compositionally biased region" description="Low complexity" evidence="1">
    <location>
        <begin position="339"/>
        <end position="349"/>
    </location>
</feature>
<reference evidence="2" key="2">
    <citation type="journal article" date="2021" name="PeerJ">
        <title>Extensive microbial diversity within the chicken gut microbiome revealed by metagenomics and culture.</title>
        <authorList>
            <person name="Gilroy R."/>
            <person name="Ravi A."/>
            <person name="Getino M."/>
            <person name="Pursley I."/>
            <person name="Horton D.L."/>
            <person name="Alikhan N.F."/>
            <person name="Baker D."/>
            <person name="Gharbi K."/>
            <person name="Hall N."/>
            <person name="Watson M."/>
            <person name="Adriaenssens E.M."/>
            <person name="Foster-Nyarko E."/>
            <person name="Jarju S."/>
            <person name="Secka A."/>
            <person name="Antonio M."/>
            <person name="Oren A."/>
            <person name="Chaudhuri R.R."/>
            <person name="La Ragione R."/>
            <person name="Hildebrand F."/>
            <person name="Pallen M.J."/>
        </authorList>
    </citation>
    <scope>NUCLEOTIDE SEQUENCE</scope>
    <source>
        <strain evidence="2">1383</strain>
    </source>
</reference>
<feature type="region of interest" description="Disordered" evidence="1">
    <location>
        <begin position="50"/>
        <end position="291"/>
    </location>
</feature>
<proteinExistence type="predicted"/>
<comment type="caution">
    <text evidence="2">The sequence shown here is derived from an EMBL/GenBank/DDBJ whole genome shotgun (WGS) entry which is preliminary data.</text>
</comment>
<name>A0A9D1H9P8_9FLAO</name>
<protein>
    <submittedName>
        <fullName evidence="2">Uncharacterized protein</fullName>
    </submittedName>
</protein>
<evidence type="ECO:0000313" key="3">
    <source>
        <dbReference type="Proteomes" id="UP000824161"/>
    </source>
</evidence>
<dbReference type="Proteomes" id="UP000824161">
    <property type="component" value="Unassembled WGS sequence"/>
</dbReference>